<protein>
    <submittedName>
        <fullName evidence="2">Unsaturated rhamnogalacturonyl hydrolase YteR</fullName>
        <ecNumber evidence="2">3.2.1.172</ecNumber>
    </submittedName>
</protein>
<dbReference type="InterPro" id="IPR012341">
    <property type="entry name" value="6hp_glycosidase-like_sf"/>
</dbReference>
<gene>
    <name evidence="2" type="primary">yteR_1</name>
    <name evidence="2" type="ORF">BILFYP9_01087</name>
</gene>
<keyword evidence="2" id="KW-0326">Glycosidase</keyword>
<dbReference type="SUPFAM" id="SSF48208">
    <property type="entry name" value="Six-hairpin glycosidases"/>
    <property type="match status" value="1"/>
</dbReference>
<keyword evidence="1 2" id="KW-0378">Hydrolase</keyword>
<dbReference type="PANTHER" id="PTHR33886">
    <property type="entry name" value="UNSATURATED RHAMNOGALACTURONAN HYDROLASE (EUROFUNG)"/>
    <property type="match status" value="1"/>
</dbReference>
<dbReference type="InterPro" id="IPR052043">
    <property type="entry name" value="PolySaccharide_Degr_Enz"/>
</dbReference>
<dbReference type="EMBL" id="CACRSU010000011">
    <property type="protein sequence ID" value="VYS91967.1"/>
    <property type="molecule type" value="Genomic_DNA"/>
</dbReference>
<evidence type="ECO:0000313" key="2">
    <source>
        <dbReference type="EMBL" id="VYS91967.1"/>
    </source>
</evidence>
<dbReference type="InterPro" id="IPR010905">
    <property type="entry name" value="Glyco_hydro_88"/>
</dbReference>
<accession>A0A6N2SEZ2</accession>
<dbReference type="GO" id="GO:0102211">
    <property type="term" value="F:unsaturated rhamnogalacturonyl hydrolase activity"/>
    <property type="evidence" value="ECO:0007669"/>
    <property type="project" value="UniProtKB-EC"/>
</dbReference>
<dbReference type="EC" id="3.2.1.172" evidence="2"/>
<reference evidence="2" key="1">
    <citation type="submission" date="2019-11" db="EMBL/GenBank/DDBJ databases">
        <authorList>
            <person name="Feng L."/>
        </authorList>
    </citation>
    <scope>NUCLEOTIDE SEQUENCE</scope>
    <source>
        <strain evidence="2">BintestinalisLFYP9</strain>
    </source>
</reference>
<name>A0A6N2SEZ2_9BACE</name>
<dbReference type="Gene3D" id="1.50.10.10">
    <property type="match status" value="1"/>
</dbReference>
<organism evidence="2">
    <name type="scientific">Bacteroides intestinalis</name>
    <dbReference type="NCBI Taxonomy" id="329854"/>
    <lineage>
        <taxon>Bacteria</taxon>
        <taxon>Pseudomonadati</taxon>
        <taxon>Bacteroidota</taxon>
        <taxon>Bacteroidia</taxon>
        <taxon>Bacteroidales</taxon>
        <taxon>Bacteroidaceae</taxon>
        <taxon>Bacteroides</taxon>
    </lineage>
</organism>
<dbReference type="InterPro" id="IPR008928">
    <property type="entry name" value="6-hairpin_glycosidase_sf"/>
</dbReference>
<dbReference type="PANTHER" id="PTHR33886:SF8">
    <property type="entry name" value="UNSATURATED RHAMNOGALACTURONAN HYDROLASE (EUROFUNG)"/>
    <property type="match status" value="1"/>
</dbReference>
<sequence>MFIMKNKFVILPIIVFFNFLALNSQQIPKQEETLKHMLLANNYFMVKYPDPCQPTFVQTLRPSNIWTRAVYFEGLMAFHAIYPQKEFYDYALKWAEFHKWGLDKGTVTRHADNQCCGQTYIDLYNICPDDPNKIKDIKLSIDMMVNTPQNDDWWWVDAIQMSMPVFAKLGRLTGEQSYYDKMWDLYSFTRNRHGDKGLYNRKDGLWYRDKRFAPPYKEPNGRDCYWSRGNGWAYAALARVMNLIPRKDKHYKDYLKDFLQMSKAIKLCQREDGFWNVSLHDPGNFGGKEGTGTALFVYGLAWGIRNGILDRDEYLPMTLKAWNALVKDCMHPNGALGYMQGRSNSPKAGQPLTYDCIHEPEDFAVGCFLLAASEIYKLK</sequence>
<dbReference type="AlphaFoldDB" id="A0A6N2SEZ2"/>
<dbReference type="Pfam" id="PF07470">
    <property type="entry name" value="Glyco_hydro_88"/>
    <property type="match status" value="1"/>
</dbReference>
<evidence type="ECO:0000256" key="1">
    <source>
        <dbReference type="ARBA" id="ARBA00022801"/>
    </source>
</evidence>
<proteinExistence type="predicted"/>
<dbReference type="GO" id="GO:0005975">
    <property type="term" value="P:carbohydrate metabolic process"/>
    <property type="evidence" value="ECO:0007669"/>
    <property type="project" value="InterPro"/>
</dbReference>